<organism evidence="1 2">
    <name type="scientific">Trichonephila clavata</name>
    <name type="common">Joro spider</name>
    <name type="synonym">Nephila clavata</name>
    <dbReference type="NCBI Taxonomy" id="2740835"/>
    <lineage>
        <taxon>Eukaryota</taxon>
        <taxon>Metazoa</taxon>
        <taxon>Ecdysozoa</taxon>
        <taxon>Arthropoda</taxon>
        <taxon>Chelicerata</taxon>
        <taxon>Arachnida</taxon>
        <taxon>Araneae</taxon>
        <taxon>Araneomorphae</taxon>
        <taxon>Entelegynae</taxon>
        <taxon>Araneoidea</taxon>
        <taxon>Nephilidae</taxon>
        <taxon>Trichonephila</taxon>
    </lineage>
</organism>
<protein>
    <submittedName>
        <fullName evidence="1">Uncharacterized protein</fullName>
    </submittedName>
</protein>
<sequence>MIWNILKAFEPAFFLRNQMNKFYVQEKENQANPRKDEKIASYVIIFFSQKKQQRERKGKTSMALQTINASAEMEKFSAEKIRKYDIEWNFI</sequence>
<keyword evidence="2" id="KW-1185">Reference proteome</keyword>
<evidence type="ECO:0000313" key="1">
    <source>
        <dbReference type="EMBL" id="GFQ71842.1"/>
    </source>
</evidence>
<gene>
    <name evidence="1" type="ORF">TNCT_426551</name>
</gene>
<evidence type="ECO:0000313" key="2">
    <source>
        <dbReference type="Proteomes" id="UP000887116"/>
    </source>
</evidence>
<comment type="caution">
    <text evidence="1">The sequence shown here is derived from an EMBL/GenBank/DDBJ whole genome shotgun (WGS) entry which is preliminary data.</text>
</comment>
<dbReference type="AlphaFoldDB" id="A0A8X6F6N0"/>
<name>A0A8X6F6N0_TRICU</name>
<dbReference type="EMBL" id="BMAO01011189">
    <property type="protein sequence ID" value="GFQ71842.1"/>
    <property type="molecule type" value="Genomic_DNA"/>
</dbReference>
<dbReference type="Proteomes" id="UP000887116">
    <property type="component" value="Unassembled WGS sequence"/>
</dbReference>
<proteinExistence type="predicted"/>
<accession>A0A8X6F6N0</accession>
<reference evidence="1" key="1">
    <citation type="submission" date="2020-07" db="EMBL/GenBank/DDBJ databases">
        <title>Multicomponent nature underlies the extraordinary mechanical properties of spider dragline silk.</title>
        <authorList>
            <person name="Kono N."/>
            <person name="Nakamura H."/>
            <person name="Mori M."/>
            <person name="Yoshida Y."/>
            <person name="Ohtoshi R."/>
            <person name="Malay A.D."/>
            <person name="Moran D.A.P."/>
            <person name="Tomita M."/>
            <person name="Numata K."/>
            <person name="Arakawa K."/>
        </authorList>
    </citation>
    <scope>NUCLEOTIDE SEQUENCE</scope>
</reference>